<dbReference type="Pfam" id="PF13460">
    <property type="entry name" value="NAD_binding_10"/>
    <property type="match status" value="1"/>
</dbReference>
<dbReference type="InterPro" id="IPR016040">
    <property type="entry name" value="NAD(P)-bd_dom"/>
</dbReference>
<dbReference type="InterPro" id="IPR036291">
    <property type="entry name" value="NAD(P)-bd_dom_sf"/>
</dbReference>
<dbReference type="STRING" id="5601.A0A0D2FDI6"/>
<reference evidence="2 3" key="1">
    <citation type="submission" date="2015-01" db="EMBL/GenBank/DDBJ databases">
        <title>The Genome Sequence of Capronia semiimmersa CBS27337.</title>
        <authorList>
            <consortium name="The Broad Institute Genomics Platform"/>
            <person name="Cuomo C."/>
            <person name="de Hoog S."/>
            <person name="Gorbushina A."/>
            <person name="Stielow B."/>
            <person name="Teixiera M."/>
            <person name="Abouelleil A."/>
            <person name="Chapman S.B."/>
            <person name="Priest M."/>
            <person name="Young S.K."/>
            <person name="Wortman J."/>
            <person name="Nusbaum C."/>
            <person name="Birren B."/>
        </authorList>
    </citation>
    <scope>NUCLEOTIDE SEQUENCE [LARGE SCALE GENOMIC DNA]</scope>
    <source>
        <strain evidence="2 3">CBS 27337</strain>
    </source>
</reference>
<proteinExistence type="predicted"/>
<evidence type="ECO:0000259" key="1">
    <source>
        <dbReference type="Pfam" id="PF13460"/>
    </source>
</evidence>
<protein>
    <recommendedName>
        <fullName evidence="1">NAD(P)-binding domain-containing protein</fullName>
    </recommendedName>
</protein>
<accession>A0A0D2FDI6</accession>
<keyword evidence="3" id="KW-1185">Reference proteome</keyword>
<dbReference type="PANTHER" id="PTHR14097:SF9">
    <property type="entry name" value="EPIMERASE, PUTATIVE (AFU_ORTHOLOGUE AFUA_8G07320)-RELATED"/>
    <property type="match status" value="1"/>
</dbReference>
<sequence length="245" mass="26900">MKLVIAGATGFVATELIRQSLANPKIHSVVALARRPVEVPQNLGPDVDTSKLKSVVIEDFVKYSEDVQGQLEGTDACIWTLAITPNRSRSLPWAEVVKVCHDYTMTGLQAIFEARGSARPNPLQFLYMSGMAAERDQTKTPKFMPKYSLLRGETENQILAFAASHPGQVEVTVAKPGLILEPGNVLHWLRSWLLWFVASLPAISVVDISAAMLDQVVNGFEKDPLMNEDLVRIGQKALSDTKTSS</sequence>
<evidence type="ECO:0000313" key="2">
    <source>
        <dbReference type="EMBL" id="KIW66093.1"/>
    </source>
</evidence>
<dbReference type="HOGENOM" id="CLU_071330_0_0_1"/>
<organism evidence="2 3">
    <name type="scientific">Phialophora macrospora</name>
    <dbReference type="NCBI Taxonomy" id="1851006"/>
    <lineage>
        <taxon>Eukaryota</taxon>
        <taxon>Fungi</taxon>
        <taxon>Dikarya</taxon>
        <taxon>Ascomycota</taxon>
        <taxon>Pezizomycotina</taxon>
        <taxon>Eurotiomycetes</taxon>
        <taxon>Chaetothyriomycetidae</taxon>
        <taxon>Chaetothyriales</taxon>
        <taxon>Herpotrichiellaceae</taxon>
        <taxon>Phialophora</taxon>
    </lineage>
</organism>
<dbReference type="SUPFAM" id="SSF51735">
    <property type="entry name" value="NAD(P)-binding Rossmann-fold domains"/>
    <property type="match status" value="1"/>
</dbReference>
<name>A0A0D2FDI6_9EURO</name>
<evidence type="ECO:0000313" key="3">
    <source>
        <dbReference type="Proteomes" id="UP000054266"/>
    </source>
</evidence>
<dbReference type="AlphaFoldDB" id="A0A0D2FDI6"/>
<dbReference type="EMBL" id="KN846960">
    <property type="protein sequence ID" value="KIW66093.1"/>
    <property type="molecule type" value="Genomic_DNA"/>
</dbReference>
<dbReference type="Gene3D" id="3.40.50.720">
    <property type="entry name" value="NAD(P)-binding Rossmann-like Domain"/>
    <property type="match status" value="1"/>
</dbReference>
<dbReference type="PANTHER" id="PTHR14097">
    <property type="entry name" value="OXIDOREDUCTASE HTATIP2"/>
    <property type="match status" value="1"/>
</dbReference>
<gene>
    <name evidence="2" type="ORF">PV04_08297</name>
</gene>
<dbReference type="Proteomes" id="UP000054266">
    <property type="component" value="Unassembled WGS sequence"/>
</dbReference>
<feature type="domain" description="NAD(P)-binding" evidence="1">
    <location>
        <begin position="7"/>
        <end position="135"/>
    </location>
</feature>